<evidence type="ECO:0008006" key="4">
    <source>
        <dbReference type="Google" id="ProtNLM"/>
    </source>
</evidence>
<evidence type="ECO:0000256" key="1">
    <source>
        <dbReference type="SAM" id="Phobius"/>
    </source>
</evidence>
<feature type="transmembrane region" description="Helical" evidence="1">
    <location>
        <begin position="95"/>
        <end position="115"/>
    </location>
</feature>
<keyword evidence="3" id="KW-1185">Reference proteome</keyword>
<keyword evidence="1" id="KW-0472">Membrane</keyword>
<sequence length="134" mass="14207">MRGKQTSPPGLYSTLRTADNSSLPLFTMKFTIIAVLAAVASTVTASPAIGKRSCHAFKCVAALAPAVVSCAAAAAEDGANAAEDISNPVRIISASFKAFPLSISIIAFCLQRLLLNKSWRMFHKSRSLSTFQFP</sequence>
<organism evidence="2 3">
    <name type="scientific">Rickenella mellea</name>
    <dbReference type="NCBI Taxonomy" id="50990"/>
    <lineage>
        <taxon>Eukaryota</taxon>
        <taxon>Fungi</taxon>
        <taxon>Dikarya</taxon>
        <taxon>Basidiomycota</taxon>
        <taxon>Agaricomycotina</taxon>
        <taxon>Agaricomycetes</taxon>
        <taxon>Hymenochaetales</taxon>
        <taxon>Rickenellaceae</taxon>
        <taxon>Rickenella</taxon>
    </lineage>
</organism>
<gene>
    <name evidence="2" type="ORF">BD410DRAFT_854759</name>
</gene>
<dbReference type="AlphaFoldDB" id="A0A4Y7PLB2"/>
<proteinExistence type="predicted"/>
<feature type="transmembrane region" description="Helical" evidence="1">
    <location>
        <begin position="30"/>
        <end position="49"/>
    </location>
</feature>
<evidence type="ECO:0000313" key="2">
    <source>
        <dbReference type="EMBL" id="TDL15349.1"/>
    </source>
</evidence>
<dbReference type="Proteomes" id="UP000294933">
    <property type="component" value="Unassembled WGS sequence"/>
</dbReference>
<dbReference type="Gene3D" id="1.10.1740.120">
    <property type="match status" value="1"/>
</dbReference>
<dbReference type="VEuPathDB" id="FungiDB:BD410DRAFT_854759"/>
<name>A0A4Y7PLB2_9AGAM</name>
<evidence type="ECO:0000313" key="3">
    <source>
        <dbReference type="Proteomes" id="UP000294933"/>
    </source>
</evidence>
<keyword evidence="1" id="KW-0812">Transmembrane</keyword>
<reference evidence="2 3" key="1">
    <citation type="submission" date="2018-06" db="EMBL/GenBank/DDBJ databases">
        <title>A transcriptomic atlas of mushroom development highlights an independent origin of complex multicellularity.</title>
        <authorList>
            <consortium name="DOE Joint Genome Institute"/>
            <person name="Krizsan K."/>
            <person name="Almasi E."/>
            <person name="Merenyi Z."/>
            <person name="Sahu N."/>
            <person name="Viragh M."/>
            <person name="Koszo T."/>
            <person name="Mondo S."/>
            <person name="Kiss B."/>
            <person name="Balint B."/>
            <person name="Kues U."/>
            <person name="Barry K."/>
            <person name="Hegedus J.C."/>
            <person name="Henrissat B."/>
            <person name="Johnson J."/>
            <person name="Lipzen A."/>
            <person name="Ohm R."/>
            <person name="Nagy I."/>
            <person name="Pangilinan J."/>
            <person name="Yan J."/>
            <person name="Xiong Y."/>
            <person name="Grigoriev I.V."/>
            <person name="Hibbett D.S."/>
            <person name="Nagy L.G."/>
        </authorList>
    </citation>
    <scope>NUCLEOTIDE SEQUENCE [LARGE SCALE GENOMIC DNA]</scope>
    <source>
        <strain evidence="2 3">SZMC22713</strain>
    </source>
</reference>
<dbReference type="EMBL" id="ML170278">
    <property type="protein sequence ID" value="TDL15349.1"/>
    <property type="molecule type" value="Genomic_DNA"/>
</dbReference>
<keyword evidence="1" id="KW-1133">Transmembrane helix</keyword>
<accession>A0A4Y7PLB2</accession>
<protein>
    <recommendedName>
        <fullName evidence="4">Fungal calcium binding protein domain-containing protein</fullName>
    </recommendedName>
</protein>